<evidence type="ECO:0000256" key="11">
    <source>
        <dbReference type="PROSITE-ProRule" id="PRU00581"/>
    </source>
</evidence>
<evidence type="ECO:0000256" key="1">
    <source>
        <dbReference type="ARBA" id="ARBA00004435"/>
    </source>
</evidence>
<gene>
    <name evidence="17" type="ORF">AAFF_G00257240</name>
</gene>
<dbReference type="GO" id="GO:0070830">
    <property type="term" value="P:bicellular tight junction assembly"/>
    <property type="evidence" value="ECO:0007669"/>
    <property type="project" value="TreeGrafter"/>
</dbReference>
<dbReference type="Pfam" id="PF01284">
    <property type="entry name" value="MARVEL"/>
    <property type="match status" value="1"/>
</dbReference>
<dbReference type="GO" id="GO:0005923">
    <property type="term" value="C:bicellular tight junction"/>
    <property type="evidence" value="ECO:0007669"/>
    <property type="project" value="UniProtKB-SubCell"/>
</dbReference>
<feature type="region of interest" description="Disordered" evidence="13">
    <location>
        <begin position="1"/>
        <end position="69"/>
    </location>
</feature>
<protein>
    <submittedName>
        <fullName evidence="17">Uncharacterized protein</fullName>
    </submittedName>
</protein>
<dbReference type="Pfam" id="PF07303">
    <property type="entry name" value="Occludin_ELL"/>
    <property type="match status" value="1"/>
</dbReference>
<evidence type="ECO:0000256" key="10">
    <source>
        <dbReference type="ARBA" id="ARBA00023136"/>
    </source>
</evidence>
<proteinExistence type="inferred from homology"/>
<dbReference type="Proteomes" id="UP001221898">
    <property type="component" value="Unassembled WGS sequence"/>
</dbReference>
<evidence type="ECO:0000256" key="7">
    <source>
        <dbReference type="ARBA" id="ARBA00022949"/>
    </source>
</evidence>
<evidence type="ECO:0000256" key="9">
    <source>
        <dbReference type="ARBA" id="ARBA00023054"/>
    </source>
</evidence>
<dbReference type="InterPro" id="IPR031176">
    <property type="entry name" value="ELL/occludin"/>
</dbReference>
<evidence type="ECO:0000256" key="13">
    <source>
        <dbReference type="SAM" id="MobiDB-lite"/>
    </source>
</evidence>
<dbReference type="PROSITE" id="PS51225">
    <property type="entry name" value="MARVEL"/>
    <property type="match status" value="1"/>
</dbReference>
<dbReference type="InterPro" id="IPR008253">
    <property type="entry name" value="Marvel"/>
</dbReference>
<evidence type="ECO:0000313" key="18">
    <source>
        <dbReference type="Proteomes" id="UP001221898"/>
    </source>
</evidence>
<evidence type="ECO:0000259" key="15">
    <source>
        <dbReference type="PROSITE" id="PS51225"/>
    </source>
</evidence>
<dbReference type="EMBL" id="JAINUG010000035">
    <property type="protein sequence ID" value="KAJ8408310.1"/>
    <property type="molecule type" value="Genomic_DNA"/>
</dbReference>
<evidence type="ECO:0000256" key="8">
    <source>
        <dbReference type="ARBA" id="ARBA00022989"/>
    </source>
</evidence>
<accession>A0AAD7STG2</accession>
<dbReference type="GO" id="GO:0016324">
    <property type="term" value="C:apical plasma membrane"/>
    <property type="evidence" value="ECO:0007669"/>
    <property type="project" value="TreeGrafter"/>
</dbReference>
<dbReference type="PANTHER" id="PTHR23288:SF37">
    <property type="entry name" value="OCCLUDIN_ELL DOMAIN-CONTAINING PROTEIN 1"/>
    <property type="match status" value="1"/>
</dbReference>
<keyword evidence="6 11" id="KW-0812">Transmembrane</keyword>
<reference evidence="17" key="1">
    <citation type="journal article" date="2023" name="Science">
        <title>Genome structures resolve the early diversification of teleost fishes.</title>
        <authorList>
            <person name="Parey E."/>
            <person name="Louis A."/>
            <person name="Montfort J."/>
            <person name="Bouchez O."/>
            <person name="Roques C."/>
            <person name="Iampietro C."/>
            <person name="Lluch J."/>
            <person name="Castinel A."/>
            <person name="Donnadieu C."/>
            <person name="Desvignes T."/>
            <person name="Floi Bucao C."/>
            <person name="Jouanno E."/>
            <person name="Wen M."/>
            <person name="Mejri S."/>
            <person name="Dirks R."/>
            <person name="Jansen H."/>
            <person name="Henkel C."/>
            <person name="Chen W.J."/>
            <person name="Zahm M."/>
            <person name="Cabau C."/>
            <person name="Klopp C."/>
            <person name="Thompson A.W."/>
            <person name="Robinson-Rechavi M."/>
            <person name="Braasch I."/>
            <person name="Lecointre G."/>
            <person name="Bobe J."/>
            <person name="Postlethwait J.H."/>
            <person name="Berthelot C."/>
            <person name="Roest Crollius H."/>
            <person name="Guiguen Y."/>
        </authorList>
    </citation>
    <scope>NUCLEOTIDE SEQUENCE</scope>
    <source>
        <strain evidence="17">NC1722</strain>
    </source>
</reference>
<keyword evidence="9" id="KW-0175">Coiled coil</keyword>
<feature type="region of interest" description="Disordered" evidence="13">
    <location>
        <begin position="392"/>
        <end position="426"/>
    </location>
</feature>
<dbReference type="PROSITE" id="PS51980">
    <property type="entry name" value="OCEL"/>
    <property type="match status" value="1"/>
</dbReference>
<name>A0AAD7STG2_9TELE</name>
<evidence type="ECO:0000256" key="6">
    <source>
        <dbReference type="ARBA" id="ARBA00022692"/>
    </source>
</evidence>
<evidence type="ECO:0000256" key="14">
    <source>
        <dbReference type="SAM" id="Phobius"/>
    </source>
</evidence>
<evidence type="ECO:0000259" key="16">
    <source>
        <dbReference type="PROSITE" id="PS51980"/>
    </source>
</evidence>
<comment type="caution">
    <text evidence="17">The sequence shown here is derived from an EMBL/GenBank/DDBJ whole genome shotgun (WGS) entry which is preliminary data.</text>
</comment>
<keyword evidence="18" id="KW-1185">Reference proteome</keyword>
<evidence type="ECO:0000256" key="4">
    <source>
        <dbReference type="ARBA" id="ARBA00022427"/>
    </source>
</evidence>
<feature type="transmembrane region" description="Helical" evidence="14">
    <location>
        <begin position="212"/>
        <end position="236"/>
    </location>
</feature>
<comment type="similarity">
    <text evidence="3 12">Belongs to the ELL/occludin family.</text>
</comment>
<feature type="domain" description="MARVEL" evidence="15">
    <location>
        <begin position="208"/>
        <end position="383"/>
    </location>
</feature>
<evidence type="ECO:0000256" key="12">
    <source>
        <dbReference type="PROSITE-ProRule" id="PRU01324"/>
    </source>
</evidence>
<evidence type="ECO:0000256" key="3">
    <source>
        <dbReference type="ARBA" id="ARBA00009171"/>
    </source>
</evidence>
<dbReference type="GO" id="GO:0031410">
    <property type="term" value="C:cytoplasmic vesicle"/>
    <property type="evidence" value="ECO:0007669"/>
    <property type="project" value="TreeGrafter"/>
</dbReference>
<keyword evidence="10 11" id="KW-0472">Membrane</keyword>
<organism evidence="17 18">
    <name type="scientific">Aldrovandia affinis</name>
    <dbReference type="NCBI Taxonomy" id="143900"/>
    <lineage>
        <taxon>Eukaryota</taxon>
        <taxon>Metazoa</taxon>
        <taxon>Chordata</taxon>
        <taxon>Craniata</taxon>
        <taxon>Vertebrata</taxon>
        <taxon>Euteleostomi</taxon>
        <taxon>Actinopterygii</taxon>
        <taxon>Neopterygii</taxon>
        <taxon>Teleostei</taxon>
        <taxon>Notacanthiformes</taxon>
        <taxon>Halosauridae</taxon>
        <taxon>Aldrovandia</taxon>
    </lineage>
</organism>
<sequence length="571" mass="64569">MTSVDGPYSSRGSPENRGKRRPHLDLFEDRDEVLPPPTKNVATALPARATLRVPDSEGTNSSSNGSPFSSITAIEHAEDLEEAKPQDKKKSRLLPFKESWGGLLRKLRRGDVTAQQELTERSILPNGTRVSPPVSPLLNHRFWDPQDSVRSSKGSQKPLLTDGSTGYYPAGLLFEDPLEGSELTSLHPAQYYAEKLEVYQQKYSYMKSWPGLLRLLAGIQLLFGGMVFACVCAYVQKDSEWYNLNGVQGYNYGYSGYGTSGYNYNGPMTPLVLSVTGLAWIATIILLVLGLTMYYRTILLDSHWWPLTEAIINVALFLLYMAGGIVYVNDLNRGGLCYMTVGFNPLMSSLCRVEGGQMAGTAFIFINMVLYLVSFLVCLKMWRHEAARLAGGSLEEEPPPSTHTAQSKSRRIVFEDEQDQSVRTSKRIQFSEDPGTVNGTIPTGYVPKPRVIPDYVMKYPEIQSLEDREQYKAVFNDQYEEYKELHSDVSATLRKFGEMDAMMGKLLSDVGSHEEQRIHQIMKTYKQKKNDPAFLEKRERCDYLKAKLKHIKNRIQQFDQHFDPRAEARKL</sequence>
<feature type="transmembrane region" description="Helical" evidence="14">
    <location>
        <begin position="358"/>
        <end position="379"/>
    </location>
</feature>
<feature type="transmembrane region" description="Helical" evidence="14">
    <location>
        <begin position="307"/>
        <end position="328"/>
    </location>
</feature>
<dbReference type="PANTHER" id="PTHR23288">
    <property type="entry name" value="OCCLUDIN AND RNA POLYMERASE II ELONGATION FACTOR ELL"/>
    <property type="match status" value="1"/>
</dbReference>
<evidence type="ECO:0000313" key="17">
    <source>
        <dbReference type="EMBL" id="KAJ8408310.1"/>
    </source>
</evidence>
<evidence type="ECO:0000256" key="5">
    <source>
        <dbReference type="ARBA" id="ARBA00022475"/>
    </source>
</evidence>
<keyword evidence="7" id="KW-0965">Cell junction</keyword>
<dbReference type="InterPro" id="IPR010844">
    <property type="entry name" value="Occludin_ELL"/>
</dbReference>
<dbReference type="AlphaFoldDB" id="A0AAD7STG2"/>
<keyword evidence="8 14" id="KW-1133">Transmembrane helix</keyword>
<dbReference type="SUPFAM" id="SSF144292">
    <property type="entry name" value="occludin/ELL-like"/>
    <property type="match status" value="1"/>
</dbReference>
<feature type="domain" description="OCEL" evidence="16">
    <location>
        <begin position="453"/>
        <end position="563"/>
    </location>
</feature>
<evidence type="ECO:0000256" key="2">
    <source>
        <dbReference type="ARBA" id="ARBA00004651"/>
    </source>
</evidence>
<comment type="subcellular location">
    <subcellularLocation>
        <location evidence="1">Cell junction</location>
        <location evidence="1">Tight junction</location>
    </subcellularLocation>
    <subcellularLocation>
        <location evidence="2">Cell membrane</location>
        <topology evidence="2">Multi-pass membrane protein</topology>
    </subcellularLocation>
</comment>
<keyword evidence="5" id="KW-1003">Cell membrane</keyword>
<dbReference type="Gene3D" id="6.10.140.340">
    <property type="match status" value="1"/>
</dbReference>
<keyword evidence="4" id="KW-0796">Tight junction</keyword>
<feature type="transmembrane region" description="Helical" evidence="14">
    <location>
        <begin position="271"/>
        <end position="295"/>
    </location>
</feature>